<dbReference type="Proteomes" id="UP000199343">
    <property type="component" value="Unassembled WGS sequence"/>
</dbReference>
<evidence type="ECO:0008006" key="4">
    <source>
        <dbReference type="Google" id="ProtNLM"/>
    </source>
</evidence>
<accession>A0A1C6VNB3</accession>
<dbReference type="Gene3D" id="3.30.720.110">
    <property type="match status" value="1"/>
</dbReference>
<evidence type="ECO:0000313" key="3">
    <source>
        <dbReference type="Proteomes" id="UP000199343"/>
    </source>
</evidence>
<dbReference type="EMBL" id="FMIC01000002">
    <property type="protein sequence ID" value="SCL67801.1"/>
    <property type="molecule type" value="Genomic_DNA"/>
</dbReference>
<feature type="compositionally biased region" description="Pro residues" evidence="1">
    <location>
        <begin position="1"/>
        <end position="12"/>
    </location>
</feature>
<dbReference type="STRING" id="47871.GA0070608_3591"/>
<gene>
    <name evidence="2" type="ORF">GA0070608_3591</name>
</gene>
<sequence length="105" mass="11028">MTPTEPGTPPPRAAATSPPTGPGAAGHPGQGIRNASSIRARAARVSARAEWERLVVRGGLRAELGLRDEDFGQRHFIVAAPDGVLIDVITPVPPSADWADRYVEA</sequence>
<feature type="region of interest" description="Disordered" evidence="1">
    <location>
        <begin position="1"/>
        <end position="38"/>
    </location>
</feature>
<name>A0A1C6VNB3_9ACTN</name>
<dbReference type="InterPro" id="IPR029068">
    <property type="entry name" value="Glyas_Bleomycin-R_OHBP_Dase"/>
</dbReference>
<organism evidence="2 3">
    <name type="scientific">Micromonospora peucetia</name>
    <dbReference type="NCBI Taxonomy" id="47871"/>
    <lineage>
        <taxon>Bacteria</taxon>
        <taxon>Bacillati</taxon>
        <taxon>Actinomycetota</taxon>
        <taxon>Actinomycetes</taxon>
        <taxon>Micromonosporales</taxon>
        <taxon>Micromonosporaceae</taxon>
        <taxon>Micromonospora</taxon>
    </lineage>
</organism>
<dbReference type="RefSeq" id="WP_218107520.1">
    <property type="nucleotide sequence ID" value="NZ_FMIC01000002.1"/>
</dbReference>
<dbReference type="AlphaFoldDB" id="A0A1C6VNB3"/>
<evidence type="ECO:0000256" key="1">
    <source>
        <dbReference type="SAM" id="MobiDB-lite"/>
    </source>
</evidence>
<protein>
    <recommendedName>
        <fullName evidence="4">Glyoxalase-like domain-containing protein</fullName>
    </recommendedName>
</protein>
<proteinExistence type="predicted"/>
<evidence type="ECO:0000313" key="2">
    <source>
        <dbReference type="EMBL" id="SCL67801.1"/>
    </source>
</evidence>
<dbReference type="SUPFAM" id="SSF54593">
    <property type="entry name" value="Glyoxalase/Bleomycin resistance protein/Dihydroxybiphenyl dioxygenase"/>
    <property type="match status" value="1"/>
</dbReference>
<reference evidence="2 3" key="1">
    <citation type="submission" date="2016-06" db="EMBL/GenBank/DDBJ databases">
        <authorList>
            <person name="Kjaerup R.B."/>
            <person name="Dalgaard T.S."/>
            <person name="Juul-Madsen H.R."/>
        </authorList>
    </citation>
    <scope>NUCLEOTIDE SEQUENCE [LARGE SCALE GENOMIC DNA]</scope>
    <source>
        <strain evidence="2 3">DSM 43363</strain>
    </source>
</reference>